<dbReference type="NCBIfam" id="TIGR04294">
    <property type="entry name" value="pre_pil_HX9DG"/>
    <property type="match status" value="1"/>
</dbReference>
<dbReference type="Proteomes" id="UP000253562">
    <property type="component" value="Unassembled WGS sequence"/>
</dbReference>
<feature type="domain" description="DUF1559" evidence="2">
    <location>
        <begin position="37"/>
        <end position="294"/>
    </location>
</feature>
<organism evidence="3 4">
    <name type="scientific">Bremerella cremea</name>
    <dbReference type="NCBI Taxonomy" id="1031537"/>
    <lineage>
        <taxon>Bacteria</taxon>
        <taxon>Pseudomonadati</taxon>
        <taxon>Planctomycetota</taxon>
        <taxon>Planctomycetia</taxon>
        <taxon>Pirellulales</taxon>
        <taxon>Pirellulaceae</taxon>
        <taxon>Bremerella</taxon>
    </lineage>
</organism>
<keyword evidence="1" id="KW-0472">Membrane</keyword>
<sequence>MHHKLSPSSRLGFTLVELLVVIAIIGVLIALLLPAVQQAREAARRMQCSNNLKQMGLACHNYMDTNQGKLPPGTYYKLKSGQWDSHGWAVAILPFIEQNALYDAYNFSVGPLDTSHENIRKAAISGYFCPSFAGQQVNTSSALYSDGAIFPYQGIAGVYFNDTTRDQSLPGNAGHGMITSNGAFRINGERSIADITDGLSNTIMIGDFIHRDRSGSNSGYPGNVRCWIVGTTNVAKGALYNLKIIYEDTINSRRDRASDGLAFNHLPFGSFHPGGANFAAVDGSVHFLPETINFDTYRAIATVSGGEPLSIP</sequence>
<dbReference type="PANTHER" id="PTHR30093:SF2">
    <property type="entry name" value="TYPE II SECRETION SYSTEM PROTEIN H"/>
    <property type="match status" value="1"/>
</dbReference>
<accession>A0A368KPT7</accession>
<evidence type="ECO:0000259" key="2">
    <source>
        <dbReference type="Pfam" id="PF07596"/>
    </source>
</evidence>
<dbReference type="NCBIfam" id="TIGR02532">
    <property type="entry name" value="IV_pilin_GFxxxE"/>
    <property type="match status" value="1"/>
</dbReference>
<feature type="transmembrane region" description="Helical" evidence="1">
    <location>
        <begin position="12"/>
        <end position="36"/>
    </location>
</feature>
<reference evidence="3 4" key="1">
    <citation type="submission" date="2018-07" db="EMBL/GenBank/DDBJ databases">
        <title>Comparative genomes isolates from brazilian mangrove.</title>
        <authorList>
            <person name="De Araujo J.E."/>
            <person name="Taketani R.G."/>
            <person name="Silva M.C.P."/>
            <person name="Lourenco M.V."/>
            <person name="Oliveira V.M."/>
            <person name="Andreote F.D."/>
        </authorList>
    </citation>
    <scope>NUCLEOTIDE SEQUENCE [LARGE SCALE GENOMIC DNA]</scope>
    <source>
        <strain evidence="3 4">HEX PRIS-MGV</strain>
    </source>
</reference>
<dbReference type="InterPro" id="IPR011453">
    <property type="entry name" value="DUF1559"/>
</dbReference>
<dbReference type="SUPFAM" id="SSF54523">
    <property type="entry name" value="Pili subunits"/>
    <property type="match status" value="1"/>
</dbReference>
<dbReference type="RefSeq" id="WP_114372817.1">
    <property type="nucleotide sequence ID" value="NZ_QPEX01000045.1"/>
</dbReference>
<comment type="caution">
    <text evidence="3">The sequence shown here is derived from an EMBL/GenBank/DDBJ whole genome shotgun (WGS) entry which is preliminary data.</text>
</comment>
<dbReference type="InterPro" id="IPR027558">
    <property type="entry name" value="Pre_pil_HX9DG_C"/>
</dbReference>
<evidence type="ECO:0000256" key="1">
    <source>
        <dbReference type="SAM" id="Phobius"/>
    </source>
</evidence>
<dbReference type="Pfam" id="PF07596">
    <property type="entry name" value="SBP_bac_10"/>
    <property type="match status" value="1"/>
</dbReference>
<evidence type="ECO:0000313" key="4">
    <source>
        <dbReference type="Proteomes" id="UP000253562"/>
    </source>
</evidence>
<keyword evidence="1" id="KW-0812">Transmembrane</keyword>
<dbReference type="AlphaFoldDB" id="A0A368KPT7"/>
<dbReference type="OrthoDB" id="255848at2"/>
<dbReference type="EMBL" id="QPEX01000045">
    <property type="protein sequence ID" value="RCS41520.1"/>
    <property type="molecule type" value="Genomic_DNA"/>
</dbReference>
<dbReference type="Pfam" id="PF07963">
    <property type="entry name" value="N_methyl"/>
    <property type="match status" value="1"/>
</dbReference>
<dbReference type="Gene3D" id="3.30.700.10">
    <property type="entry name" value="Glycoprotein, Type 4 Pilin"/>
    <property type="match status" value="1"/>
</dbReference>
<evidence type="ECO:0000313" key="3">
    <source>
        <dbReference type="EMBL" id="RCS41520.1"/>
    </source>
</evidence>
<dbReference type="InterPro" id="IPR045584">
    <property type="entry name" value="Pilin-like"/>
</dbReference>
<name>A0A368KPT7_9BACT</name>
<proteinExistence type="predicted"/>
<keyword evidence="1" id="KW-1133">Transmembrane helix</keyword>
<dbReference type="InterPro" id="IPR012902">
    <property type="entry name" value="N_methyl_site"/>
</dbReference>
<protein>
    <submittedName>
        <fullName evidence="3">DUF1559 domain-containing protein</fullName>
    </submittedName>
</protein>
<dbReference type="PANTHER" id="PTHR30093">
    <property type="entry name" value="GENERAL SECRETION PATHWAY PROTEIN G"/>
    <property type="match status" value="1"/>
</dbReference>
<gene>
    <name evidence="3" type="ORF">DTL42_23510</name>
</gene>